<evidence type="ECO:0000313" key="5">
    <source>
        <dbReference type="Proteomes" id="UP001177744"/>
    </source>
</evidence>
<evidence type="ECO:0000313" key="4">
    <source>
        <dbReference type="EMBL" id="KAK1344781.1"/>
    </source>
</evidence>
<organism evidence="4 5">
    <name type="scientific">Cnephaeus nilssonii</name>
    <name type="common">Northern bat</name>
    <name type="synonym">Eptesicus nilssonii</name>
    <dbReference type="NCBI Taxonomy" id="3371016"/>
    <lineage>
        <taxon>Eukaryota</taxon>
        <taxon>Metazoa</taxon>
        <taxon>Chordata</taxon>
        <taxon>Craniata</taxon>
        <taxon>Vertebrata</taxon>
        <taxon>Euteleostomi</taxon>
        <taxon>Mammalia</taxon>
        <taxon>Eutheria</taxon>
        <taxon>Laurasiatheria</taxon>
        <taxon>Chiroptera</taxon>
        <taxon>Yangochiroptera</taxon>
        <taxon>Vespertilionidae</taxon>
        <taxon>Cnephaeus</taxon>
    </lineage>
</organism>
<protein>
    <recommendedName>
        <fullName evidence="3">DUF4795 domain-containing protein</fullName>
    </recommendedName>
</protein>
<dbReference type="Pfam" id="PF16043">
    <property type="entry name" value="DUF4795"/>
    <property type="match status" value="1"/>
</dbReference>
<feature type="compositionally biased region" description="Pro residues" evidence="2">
    <location>
        <begin position="491"/>
        <end position="536"/>
    </location>
</feature>
<dbReference type="EMBL" id="JAULJE010000003">
    <property type="protein sequence ID" value="KAK1344781.1"/>
    <property type="molecule type" value="Genomic_DNA"/>
</dbReference>
<dbReference type="Proteomes" id="UP001177744">
    <property type="component" value="Unassembled WGS sequence"/>
</dbReference>
<evidence type="ECO:0000259" key="3">
    <source>
        <dbReference type="Pfam" id="PF16043"/>
    </source>
</evidence>
<feature type="compositionally biased region" description="Polar residues" evidence="2">
    <location>
        <begin position="1150"/>
        <end position="1164"/>
    </location>
</feature>
<feature type="compositionally biased region" description="Pro residues" evidence="2">
    <location>
        <begin position="459"/>
        <end position="481"/>
    </location>
</feature>
<dbReference type="PANTHER" id="PTHR47080">
    <property type="entry name" value="CHROMOSOME 16 OPEN READING FRAME 96"/>
    <property type="match status" value="1"/>
</dbReference>
<gene>
    <name evidence="4" type="ORF">QTO34_013482</name>
</gene>
<sequence length="1202" mass="131730">MRPWVRMKLNPGSGRGRVPLDPGWSQLEHMACSFCNATFQVTKGVLSTGAEPEHHEGSDEPPGNMSFSLSFSELVNIAIPQYGVVNFKALQLVLHGILEHINMADLKKVLSGDEDFLQTSQSMFMPREGDGQPIVHPLKRLSNVFDHVVSRLDKVESQLTTLHEMPSTSMLLDGSQGTNRPAQELWQMIKLRKMVEGNEEALEKSMKTMQDLLTDINTLKSATETLRKDVDMLKDMWNKIHPERINTFFDDLKVQNRKMNVLQRDVTALQNKISAIPKPDDMVLWSSLHEALFTPGTVQQGAVSEQLEESDVWKVTEKLPEPDLPQTTMFLESARPSQISEAVQRPRSLDTVWHYPVPGQVQKEESAHKVPLTGAQGLGQPQALEPGPAPKPGPEPDSMPRPEPESMPGLVPKLGPSLTPGFILPPWPRFRPRTMTRPGPAYGPGATFGPAPGIEPLLRPGPAPGPAYGPETPYGPGPMYGPGPAYGPETPYGPGPMYGPGPAPEPTPPGPGPEFGPGPGPPSGPGPAPGPWPTPPGFWPILSRAVLSPRGLPARSSWPFWGLGHFQPGPGQLDPQGFRAPPPAMEPGSAWPYTQQPQGREAEMHQLPSLSEGMEEDYSQSKKVSQDGTPAAQTSKEVTPKSARTALQRMKTTAAIAAAAAAAYAAAASSAARAAESAALVVKDAPATKLASVATSMAAAGPLGVFADVVGAGSSRGALASTDDADMIYEEFFTSPLAAPFVAPETGLSQAMLVAKQAVTPEDKKKAVKYSMSHIAQIPIRHDSLKEELDQLSSSMQHHMAHLADMGSSSRLGMTVDILQEKVGNLQKSRLQEEELERVWGHQIAVMKDHYVILDRAVEKIYNRLEEFKILQSQIRNLELLKADKIAMEQELKEKADKSTMAAKASRVDLERTAMELNEMIQGILLRIVSQEDDWKKTVDQLSKDLGSKLISKDLDSLKKDINEVWQIVRKLLIEGLRFDPDSAAGFRKKLFERVKCISCDRPVEMMTGPHLITIRKAHLLSRLRPSSANSYEYLQRQQMREQQQLQQLQNLGDRDWHAGPGNDANLKLKSYNLTTLYPYGDPEMLDYDTAEVDILGVDGILYKGRMENQEGARPLTSVEKELAAVKVPRPPTRNLYERLGVICPPLRSSANIRSETSGPHSTTPAQTPSLPPLPLLPPLMPNLQDPQQASGSTRHPRPQRL</sequence>
<feature type="region of interest" description="Disordered" evidence="2">
    <location>
        <begin position="373"/>
        <end position="420"/>
    </location>
</feature>
<feature type="region of interest" description="Disordered" evidence="2">
    <location>
        <begin position="567"/>
        <end position="643"/>
    </location>
</feature>
<keyword evidence="1" id="KW-0175">Coiled coil</keyword>
<name>A0AA40I8Y5_CNENI</name>
<comment type="caution">
    <text evidence="4">The sequence shown here is derived from an EMBL/GenBank/DDBJ whole genome shotgun (WGS) entry which is preliminary data.</text>
</comment>
<feature type="coiled-coil region" evidence="1">
    <location>
        <begin position="871"/>
        <end position="898"/>
    </location>
</feature>
<feature type="compositionally biased region" description="Polar residues" evidence="2">
    <location>
        <begin position="325"/>
        <end position="341"/>
    </location>
</feature>
<evidence type="ECO:0000256" key="1">
    <source>
        <dbReference type="SAM" id="Coils"/>
    </source>
</evidence>
<feature type="region of interest" description="Disordered" evidence="2">
    <location>
        <begin position="1150"/>
        <end position="1202"/>
    </location>
</feature>
<reference evidence="4" key="1">
    <citation type="submission" date="2023-06" db="EMBL/GenBank/DDBJ databases">
        <title>Reference genome for the Northern bat (Eptesicus nilssonii), a most northern bat species.</title>
        <authorList>
            <person name="Laine V.N."/>
            <person name="Pulliainen A.T."/>
            <person name="Lilley T.M."/>
        </authorList>
    </citation>
    <scope>NUCLEOTIDE SEQUENCE</scope>
    <source>
        <strain evidence="4">BLF_Eptnil</strain>
        <tissue evidence="4">Kidney</tissue>
    </source>
</reference>
<dbReference type="InterPro" id="IPR032013">
    <property type="entry name" value="DUF4795"/>
</dbReference>
<accession>A0AA40I8Y5</accession>
<feature type="compositionally biased region" description="Pro residues" evidence="2">
    <location>
        <begin position="1170"/>
        <end position="1181"/>
    </location>
</feature>
<feature type="domain" description="DUF4795" evidence="3">
    <location>
        <begin position="856"/>
        <end position="1025"/>
    </location>
</feature>
<feature type="region of interest" description="Disordered" evidence="2">
    <location>
        <begin position="457"/>
        <end position="536"/>
    </location>
</feature>
<feature type="compositionally biased region" description="Polar residues" evidence="2">
    <location>
        <begin position="621"/>
        <end position="637"/>
    </location>
</feature>
<dbReference type="AlphaFoldDB" id="A0AA40I8Y5"/>
<evidence type="ECO:0000256" key="2">
    <source>
        <dbReference type="SAM" id="MobiDB-lite"/>
    </source>
</evidence>
<keyword evidence="5" id="KW-1185">Reference proteome</keyword>
<dbReference type="PANTHER" id="PTHR47080:SF1">
    <property type="entry name" value="CHROMOSOME 16 OPEN READING FRAME 96"/>
    <property type="match status" value="1"/>
</dbReference>
<feature type="compositionally biased region" description="Pro residues" evidence="2">
    <location>
        <begin position="387"/>
        <end position="397"/>
    </location>
</feature>
<feature type="region of interest" description="Disordered" evidence="2">
    <location>
        <begin position="324"/>
        <end position="346"/>
    </location>
</feature>
<proteinExistence type="predicted"/>